<dbReference type="PANTHER" id="PTHR45947:SF3">
    <property type="entry name" value="SULFOQUINOVOSYL TRANSFERASE SQD2"/>
    <property type="match status" value="1"/>
</dbReference>
<dbReference type="InterPro" id="IPR001296">
    <property type="entry name" value="Glyco_trans_1"/>
</dbReference>
<reference evidence="3" key="1">
    <citation type="submission" date="2018-06" db="EMBL/GenBank/DDBJ databases">
        <authorList>
            <person name="Zhirakovskaya E."/>
        </authorList>
    </citation>
    <scope>NUCLEOTIDE SEQUENCE</scope>
</reference>
<name>A0A3B0UU94_9ZZZZ</name>
<gene>
    <name evidence="3" type="ORF">MNBD_BACTEROID07-2101</name>
</gene>
<dbReference type="Pfam" id="PF00534">
    <property type="entry name" value="Glycos_transf_1"/>
    <property type="match status" value="1"/>
</dbReference>
<dbReference type="SUPFAM" id="SSF53756">
    <property type="entry name" value="UDP-Glycosyltransferase/glycogen phosphorylase"/>
    <property type="match status" value="1"/>
</dbReference>
<sequence>MTSSAQPLHILNLARWYPNRTDPMPGLFIQRHAEAVARYAKVALVYAHGVEAKDAIPLYEVDYEEKTGVRTARVYYRLPRLHVPLISPLVGLWRFFRANIKGIKRVKLPGERFDVLHVHVLTRLGILALFYKWLHGTPFVITEHWTRYLDSRKEFRGFLRKLLTRMVVRQAAVVTTVSDNLTRAMTNHRLQNSNYRVIYNVVDTAFFEAAKKTALRSETGRKELVHVSCFTDVHKNISGLLRVVKKLSEKRDDFHLTLVGEGEDLEKMKNYARTLEIPENTLVFTGLLEGKILAETMAKADALVIFSNYENMPVVINESFALGVPVFSTDVGGIAEMVNDSNGRLVPKGDENALLVVLNDFLDGKISFQKEQIQAFAEKHFSMEAVGRVLLEIYNEAAKTPAL</sequence>
<dbReference type="Pfam" id="PF13439">
    <property type="entry name" value="Glyco_transf_4"/>
    <property type="match status" value="1"/>
</dbReference>
<dbReference type="GO" id="GO:0016757">
    <property type="term" value="F:glycosyltransferase activity"/>
    <property type="evidence" value="ECO:0007669"/>
    <property type="project" value="InterPro"/>
</dbReference>
<feature type="domain" description="Glycosyl transferase family 1" evidence="1">
    <location>
        <begin position="214"/>
        <end position="367"/>
    </location>
</feature>
<dbReference type="InterPro" id="IPR050194">
    <property type="entry name" value="Glycosyltransferase_grp1"/>
</dbReference>
<evidence type="ECO:0008006" key="4">
    <source>
        <dbReference type="Google" id="ProtNLM"/>
    </source>
</evidence>
<dbReference type="InterPro" id="IPR028098">
    <property type="entry name" value="Glyco_trans_4-like_N"/>
</dbReference>
<dbReference type="EMBL" id="UOET01000293">
    <property type="protein sequence ID" value="VAW28887.1"/>
    <property type="molecule type" value="Genomic_DNA"/>
</dbReference>
<feature type="domain" description="Glycosyltransferase subfamily 4-like N-terminal" evidence="2">
    <location>
        <begin position="67"/>
        <end position="205"/>
    </location>
</feature>
<evidence type="ECO:0000259" key="1">
    <source>
        <dbReference type="Pfam" id="PF00534"/>
    </source>
</evidence>
<dbReference type="PANTHER" id="PTHR45947">
    <property type="entry name" value="SULFOQUINOVOSYL TRANSFERASE SQD2"/>
    <property type="match status" value="1"/>
</dbReference>
<proteinExistence type="predicted"/>
<evidence type="ECO:0000313" key="3">
    <source>
        <dbReference type="EMBL" id="VAW28887.1"/>
    </source>
</evidence>
<organism evidence="3">
    <name type="scientific">hydrothermal vent metagenome</name>
    <dbReference type="NCBI Taxonomy" id="652676"/>
    <lineage>
        <taxon>unclassified sequences</taxon>
        <taxon>metagenomes</taxon>
        <taxon>ecological metagenomes</taxon>
    </lineage>
</organism>
<dbReference type="AlphaFoldDB" id="A0A3B0UU94"/>
<evidence type="ECO:0000259" key="2">
    <source>
        <dbReference type="Pfam" id="PF13439"/>
    </source>
</evidence>
<dbReference type="Gene3D" id="3.40.50.2000">
    <property type="entry name" value="Glycogen Phosphorylase B"/>
    <property type="match status" value="2"/>
</dbReference>
<accession>A0A3B0UU94</accession>
<protein>
    <recommendedName>
        <fullName evidence="4">Glycosyltransferase</fullName>
    </recommendedName>
</protein>